<dbReference type="GO" id="GO:0005886">
    <property type="term" value="C:plasma membrane"/>
    <property type="evidence" value="ECO:0007669"/>
    <property type="project" value="UniProtKB-SubCell"/>
</dbReference>
<feature type="transmembrane region" description="Helical" evidence="8">
    <location>
        <begin position="89"/>
        <end position="110"/>
    </location>
</feature>
<feature type="transmembrane region" description="Helical" evidence="8">
    <location>
        <begin position="302"/>
        <end position="335"/>
    </location>
</feature>
<evidence type="ECO:0000256" key="3">
    <source>
        <dbReference type="ARBA" id="ARBA00022475"/>
    </source>
</evidence>
<feature type="transmembrane region" description="Helical" evidence="8">
    <location>
        <begin position="21"/>
        <end position="46"/>
    </location>
</feature>
<keyword evidence="6 8" id="KW-0472">Membrane</keyword>
<evidence type="ECO:0000256" key="2">
    <source>
        <dbReference type="ARBA" id="ARBA00022448"/>
    </source>
</evidence>
<keyword evidence="2" id="KW-0813">Transport</keyword>
<keyword evidence="11" id="KW-1185">Reference proteome</keyword>
<dbReference type="RefSeq" id="WP_079648166.1">
    <property type="nucleotide sequence ID" value="NZ_FUYM01000004.1"/>
</dbReference>
<feature type="transmembrane region" description="Helical" evidence="8">
    <location>
        <begin position="263"/>
        <end position="282"/>
    </location>
</feature>
<evidence type="ECO:0000256" key="5">
    <source>
        <dbReference type="ARBA" id="ARBA00022989"/>
    </source>
</evidence>
<keyword evidence="5 8" id="KW-1133">Transmembrane helix</keyword>
<evidence type="ECO:0000256" key="6">
    <source>
        <dbReference type="ARBA" id="ARBA00023136"/>
    </source>
</evidence>
<dbReference type="SUPFAM" id="SSF103473">
    <property type="entry name" value="MFS general substrate transporter"/>
    <property type="match status" value="1"/>
</dbReference>
<evidence type="ECO:0000313" key="11">
    <source>
        <dbReference type="Proteomes" id="UP000189818"/>
    </source>
</evidence>
<dbReference type="InterPro" id="IPR010290">
    <property type="entry name" value="TM_effector"/>
</dbReference>
<dbReference type="STRING" id="439228.SAMN06295920_104270"/>
<accession>A0A1T5CT33</accession>
<sequence>MASDLQSAPRSRPASPFGVPIFRAIWIASLVSNFGAMIQSVGAAWMMTSLTPSPKMVALVQASTVLPFMLLALWAGAVADNLDRRKVMLAAQSFMLCVSAALALFAWQGWLTPRLLLSFTFLIGCGTTVSGPAWQASVGDIVSREQLPNAVALNSMGFNTARTAGPAVGGAVVAAAGAAAAFLANTLSYIGLIVVLLRWRRPQAPRLLPREGLFMAMGAGLRYVSMSPNLRLVVSRSMAFGLAANAVSALMPLVARDLVKGGALTYGLLLGAFGVGAVLGGLSSGPARDRLSTEQIVRMSTLMLAAGTAITAVSPFFLLTIVALMLAGFSWVLALSTFNISVQLASPRWVVARALSVYQMAAFGGMAIGAWVLGMIADSHGVAAGLLVSAAFLAGTVLIGFAMPLPQVDDLNLTPLKQWQEPEVAVPLEPRSGPVVVTIEYRIEPHNIVAFLTAMTERRRIRRRDGAHGWTLLRDLNEPELWVERYHVATWHDYIRHNQRRTHADAENSAELHQLQKEGVPLRVHRMIERQTGSLPSARRHEPVTVDAQMNDPTRSA</sequence>
<dbReference type="PROSITE" id="PS50850">
    <property type="entry name" value="MFS"/>
    <property type="match status" value="1"/>
</dbReference>
<keyword evidence="3" id="KW-1003">Cell membrane</keyword>
<dbReference type="GO" id="GO:0022857">
    <property type="term" value="F:transmembrane transporter activity"/>
    <property type="evidence" value="ECO:0007669"/>
    <property type="project" value="InterPro"/>
</dbReference>
<organism evidence="10 11">
    <name type="scientific">Rhizorhabdus histidinilytica</name>
    <dbReference type="NCBI Taxonomy" id="439228"/>
    <lineage>
        <taxon>Bacteria</taxon>
        <taxon>Pseudomonadati</taxon>
        <taxon>Pseudomonadota</taxon>
        <taxon>Alphaproteobacteria</taxon>
        <taxon>Sphingomonadales</taxon>
        <taxon>Sphingomonadaceae</taxon>
        <taxon>Rhizorhabdus</taxon>
    </lineage>
</organism>
<name>A0A1T5CT33_9SPHN</name>
<dbReference type="AlphaFoldDB" id="A0A1T5CT33"/>
<evidence type="ECO:0000313" key="10">
    <source>
        <dbReference type="EMBL" id="SKB62350.1"/>
    </source>
</evidence>
<feature type="transmembrane region" description="Helical" evidence="8">
    <location>
        <begin position="355"/>
        <end position="374"/>
    </location>
</feature>
<keyword evidence="4 8" id="KW-0812">Transmembrane</keyword>
<feature type="transmembrane region" description="Helical" evidence="8">
    <location>
        <begin position="232"/>
        <end position="251"/>
    </location>
</feature>
<evidence type="ECO:0000256" key="4">
    <source>
        <dbReference type="ARBA" id="ARBA00022692"/>
    </source>
</evidence>
<feature type="transmembrane region" description="Helical" evidence="8">
    <location>
        <begin position="58"/>
        <end position="77"/>
    </location>
</feature>
<gene>
    <name evidence="10" type="ORF">SAMN06295920_104270</name>
</gene>
<dbReference type="PANTHER" id="PTHR23513:SF11">
    <property type="entry name" value="STAPHYLOFERRIN A TRANSPORTER"/>
    <property type="match status" value="1"/>
</dbReference>
<dbReference type="OrthoDB" id="9809918at2"/>
<dbReference type="PANTHER" id="PTHR23513">
    <property type="entry name" value="INTEGRAL MEMBRANE EFFLUX PROTEIN-RELATED"/>
    <property type="match status" value="1"/>
</dbReference>
<evidence type="ECO:0000256" key="8">
    <source>
        <dbReference type="SAM" id="Phobius"/>
    </source>
</evidence>
<feature type="transmembrane region" description="Helical" evidence="8">
    <location>
        <begin position="172"/>
        <end position="197"/>
    </location>
</feature>
<dbReference type="Pfam" id="PF05977">
    <property type="entry name" value="MFS_3"/>
    <property type="match status" value="1"/>
</dbReference>
<feature type="region of interest" description="Disordered" evidence="7">
    <location>
        <begin position="530"/>
        <end position="557"/>
    </location>
</feature>
<feature type="transmembrane region" description="Helical" evidence="8">
    <location>
        <begin position="381"/>
        <end position="403"/>
    </location>
</feature>
<dbReference type="EMBL" id="FUYM01000004">
    <property type="protein sequence ID" value="SKB62350.1"/>
    <property type="molecule type" value="Genomic_DNA"/>
</dbReference>
<evidence type="ECO:0000259" key="9">
    <source>
        <dbReference type="PROSITE" id="PS50850"/>
    </source>
</evidence>
<proteinExistence type="predicted"/>
<evidence type="ECO:0000256" key="1">
    <source>
        <dbReference type="ARBA" id="ARBA00004651"/>
    </source>
</evidence>
<comment type="subcellular location">
    <subcellularLocation>
        <location evidence="1">Cell membrane</location>
        <topology evidence="1">Multi-pass membrane protein</topology>
    </subcellularLocation>
</comment>
<feature type="domain" description="Major facilitator superfamily (MFS) profile" evidence="9">
    <location>
        <begin position="21"/>
        <end position="407"/>
    </location>
</feature>
<reference evidence="11" key="1">
    <citation type="submission" date="2017-02" db="EMBL/GenBank/DDBJ databases">
        <authorList>
            <person name="Varghese N."/>
            <person name="Submissions S."/>
        </authorList>
    </citation>
    <scope>NUCLEOTIDE SEQUENCE [LARGE SCALE GENOMIC DNA]</scope>
    <source>
        <strain evidence="11">UM2</strain>
    </source>
</reference>
<dbReference type="InterPro" id="IPR020846">
    <property type="entry name" value="MFS_dom"/>
</dbReference>
<evidence type="ECO:0000256" key="7">
    <source>
        <dbReference type="SAM" id="MobiDB-lite"/>
    </source>
</evidence>
<protein>
    <submittedName>
        <fullName evidence="10">Predicted arabinose efflux permease, MFS family</fullName>
    </submittedName>
</protein>
<dbReference type="Gene3D" id="1.20.1250.20">
    <property type="entry name" value="MFS general substrate transporter like domains"/>
    <property type="match status" value="1"/>
</dbReference>
<dbReference type="CDD" id="cd06173">
    <property type="entry name" value="MFS_MefA_like"/>
    <property type="match status" value="1"/>
</dbReference>
<dbReference type="InterPro" id="IPR036259">
    <property type="entry name" value="MFS_trans_sf"/>
</dbReference>
<dbReference type="Proteomes" id="UP000189818">
    <property type="component" value="Unassembled WGS sequence"/>
</dbReference>